<dbReference type="GeneID" id="78383054"/>
<dbReference type="STRING" id="910964.GEAM_3856"/>
<keyword evidence="1" id="KW-1133">Transmembrane helix</keyword>
<dbReference type="eggNOG" id="COG3776">
    <property type="taxonomic scope" value="Bacteria"/>
</dbReference>
<keyword evidence="1" id="KW-0472">Membrane</keyword>
<evidence type="ECO:0000313" key="3">
    <source>
        <dbReference type="Proteomes" id="UP000028640"/>
    </source>
</evidence>
<dbReference type="Pfam" id="PF06611">
    <property type="entry name" value="DUF1145"/>
    <property type="match status" value="1"/>
</dbReference>
<dbReference type="PANTHER" id="PTHR38775">
    <property type="entry name" value="INNER MEMBRANE PROTEIN-RELATED"/>
    <property type="match status" value="1"/>
</dbReference>
<gene>
    <name evidence="2" type="ORF">GEAM_3856</name>
</gene>
<proteinExistence type="predicted"/>
<keyword evidence="1" id="KW-0812">Transmembrane</keyword>
<dbReference type="OrthoDB" id="7062339at2"/>
<keyword evidence="3" id="KW-1185">Reference proteome</keyword>
<organism evidence="2 3">
    <name type="scientific">Ewingella americana (strain ATCC 33852 / DSM 4580 / CCUG 14506 / JCM 5911 / LMG 7869 / NCTC 12157 / CDC 1468-78)</name>
    <dbReference type="NCBI Taxonomy" id="910964"/>
    <lineage>
        <taxon>Bacteria</taxon>
        <taxon>Pseudomonadati</taxon>
        <taxon>Pseudomonadota</taxon>
        <taxon>Gammaproteobacteria</taxon>
        <taxon>Enterobacterales</taxon>
        <taxon>Yersiniaceae</taxon>
        <taxon>Ewingella</taxon>
    </lineage>
</organism>
<name>A0A085G3F2_EWIA3</name>
<feature type="transmembrane region" description="Helical" evidence="1">
    <location>
        <begin position="31"/>
        <end position="50"/>
    </location>
</feature>
<sequence>MLINVGRLLMLCIWAFLLMNIIHPFPKPMKYFLDVAMVFMFFMHGLQIMLLKATQGKDQNKIGGWLQLRIFLFGVFELLAWQKKQPPLPPKK</sequence>
<accession>A0A085G3F2</accession>
<dbReference type="Proteomes" id="UP000028640">
    <property type="component" value="Unassembled WGS sequence"/>
</dbReference>
<comment type="caution">
    <text evidence="2">The sequence shown here is derived from an EMBL/GenBank/DDBJ whole genome shotgun (WGS) entry which is preliminary data.</text>
</comment>
<feature type="transmembrane region" description="Helical" evidence="1">
    <location>
        <begin position="7"/>
        <end position="25"/>
    </location>
</feature>
<dbReference type="NCBIfam" id="NF008158">
    <property type="entry name" value="PRK10910.1"/>
    <property type="match status" value="1"/>
</dbReference>
<dbReference type="EMBL" id="JMPJ01000069">
    <property type="protein sequence ID" value="KFC78247.1"/>
    <property type="molecule type" value="Genomic_DNA"/>
</dbReference>
<reference evidence="2 3" key="1">
    <citation type="submission" date="2014-05" db="EMBL/GenBank/DDBJ databases">
        <title>ATOL: Assembling a taxonomically balanced genome-scale reconstruction of the evolutionary history of the Enterobacteriaceae.</title>
        <authorList>
            <person name="Plunkett G.III."/>
            <person name="Neeno-Eckwall E.C."/>
            <person name="Glasner J.D."/>
            <person name="Perna N.T."/>
        </authorList>
    </citation>
    <scope>NUCLEOTIDE SEQUENCE [LARGE SCALE GENOMIC DNA]</scope>
    <source>
        <strain evidence="2 3">ATCC 33852</strain>
    </source>
</reference>
<dbReference type="AlphaFoldDB" id="A0A085G3F2"/>
<dbReference type="PANTHER" id="PTHR38775:SF1">
    <property type="entry name" value="INNER MEMBRANE PROTEIN"/>
    <property type="match status" value="1"/>
</dbReference>
<evidence type="ECO:0000313" key="2">
    <source>
        <dbReference type="EMBL" id="KFC78247.1"/>
    </source>
</evidence>
<dbReference type="InterPro" id="IPR009525">
    <property type="entry name" value="DUF1145"/>
</dbReference>
<dbReference type="RefSeq" id="WP_034794836.1">
    <property type="nucleotide sequence ID" value="NZ_JMPJ01000069.1"/>
</dbReference>
<protein>
    <submittedName>
        <fullName evidence="2">Putative inner membrane protein</fullName>
    </submittedName>
</protein>
<evidence type="ECO:0000256" key="1">
    <source>
        <dbReference type="SAM" id="Phobius"/>
    </source>
</evidence>